<evidence type="ECO:0000313" key="2">
    <source>
        <dbReference type="Proteomes" id="UP001162156"/>
    </source>
</evidence>
<evidence type="ECO:0000313" key="1">
    <source>
        <dbReference type="EMBL" id="KAJ8926331.1"/>
    </source>
</evidence>
<dbReference type="Gene3D" id="1.20.5.190">
    <property type="match status" value="1"/>
</dbReference>
<organism evidence="1 2">
    <name type="scientific">Rhamnusium bicolor</name>
    <dbReference type="NCBI Taxonomy" id="1586634"/>
    <lineage>
        <taxon>Eukaryota</taxon>
        <taxon>Metazoa</taxon>
        <taxon>Ecdysozoa</taxon>
        <taxon>Arthropoda</taxon>
        <taxon>Hexapoda</taxon>
        <taxon>Insecta</taxon>
        <taxon>Pterygota</taxon>
        <taxon>Neoptera</taxon>
        <taxon>Endopterygota</taxon>
        <taxon>Coleoptera</taxon>
        <taxon>Polyphaga</taxon>
        <taxon>Cucujiformia</taxon>
        <taxon>Chrysomeloidea</taxon>
        <taxon>Cerambycidae</taxon>
        <taxon>Lepturinae</taxon>
        <taxon>Rhagiini</taxon>
        <taxon>Rhamnusium</taxon>
    </lineage>
</organism>
<protein>
    <submittedName>
        <fullName evidence="1">Uncharacterized protein</fullName>
    </submittedName>
</protein>
<comment type="caution">
    <text evidence="1">The sequence shown here is derived from an EMBL/GenBank/DDBJ whole genome shotgun (WGS) entry which is preliminary data.</text>
</comment>
<gene>
    <name evidence="1" type="ORF">NQ314_021316</name>
</gene>
<accession>A0AAV8WJ88</accession>
<dbReference type="InterPro" id="IPR027417">
    <property type="entry name" value="P-loop_NTPase"/>
</dbReference>
<reference evidence="1" key="1">
    <citation type="journal article" date="2023" name="Insect Mol. Biol.">
        <title>Genome sequencing provides insights into the evolution of gene families encoding plant cell wall-degrading enzymes in longhorned beetles.</title>
        <authorList>
            <person name="Shin N.R."/>
            <person name="Okamura Y."/>
            <person name="Kirsch R."/>
            <person name="Pauchet Y."/>
        </authorList>
    </citation>
    <scope>NUCLEOTIDE SEQUENCE</scope>
    <source>
        <strain evidence="1">RBIC_L_NR</strain>
    </source>
</reference>
<dbReference type="PROSITE" id="PS50096">
    <property type="entry name" value="IQ"/>
    <property type="match status" value="1"/>
</dbReference>
<keyword evidence="2" id="KW-1185">Reference proteome</keyword>
<dbReference type="Pfam" id="PF00612">
    <property type="entry name" value="IQ"/>
    <property type="match status" value="2"/>
</dbReference>
<proteinExistence type="predicted"/>
<dbReference type="SMART" id="SM00015">
    <property type="entry name" value="IQ"/>
    <property type="match status" value="2"/>
</dbReference>
<dbReference type="SUPFAM" id="SSF52540">
    <property type="entry name" value="P-loop containing nucleoside triphosphate hydrolases"/>
    <property type="match status" value="1"/>
</dbReference>
<sequence length="80" mass="9575">MGKTKIFIRHPQTLFQTEDAFQLKKHDIAAIIQASWKAIMQRRKYLKMKEAAIVLQKNIRRFLAIRLAKRRRRAANTIRK</sequence>
<dbReference type="AlphaFoldDB" id="A0AAV8WJ88"/>
<dbReference type="InterPro" id="IPR000048">
    <property type="entry name" value="IQ_motif_EF-hand-BS"/>
</dbReference>
<dbReference type="EMBL" id="JANEYF010005926">
    <property type="protein sequence ID" value="KAJ8926331.1"/>
    <property type="molecule type" value="Genomic_DNA"/>
</dbReference>
<name>A0AAV8WJ88_9CUCU</name>
<dbReference type="Proteomes" id="UP001162156">
    <property type="component" value="Unassembled WGS sequence"/>
</dbReference>